<protein>
    <submittedName>
        <fullName evidence="2">3-dehydroquinate synthase</fullName>
    </submittedName>
</protein>
<comment type="caution">
    <text evidence="2">The sequence shown here is derived from an EMBL/GenBank/DDBJ whole genome shotgun (WGS) entry which is preliminary data.</text>
</comment>
<feature type="non-terminal residue" evidence="2">
    <location>
        <position position="1"/>
    </location>
</feature>
<name>A0A538SGT6_UNCEI</name>
<feature type="domain" description="3-dehydroquinate synthase C-terminal" evidence="1">
    <location>
        <begin position="1"/>
        <end position="62"/>
    </location>
</feature>
<dbReference type="SUPFAM" id="SSF56796">
    <property type="entry name" value="Dehydroquinate synthase-like"/>
    <property type="match status" value="1"/>
</dbReference>
<gene>
    <name evidence="2" type="ORF">E6K72_11300</name>
</gene>
<dbReference type="Pfam" id="PF24621">
    <property type="entry name" value="DHQS_C"/>
    <property type="match status" value="1"/>
</dbReference>
<reference evidence="2 3" key="1">
    <citation type="journal article" date="2019" name="Nat. Microbiol.">
        <title>Mediterranean grassland soil C-N compound turnover is dependent on rainfall and depth, and is mediated by genomically divergent microorganisms.</title>
        <authorList>
            <person name="Diamond S."/>
            <person name="Andeer P.F."/>
            <person name="Li Z."/>
            <person name="Crits-Christoph A."/>
            <person name="Burstein D."/>
            <person name="Anantharaman K."/>
            <person name="Lane K.R."/>
            <person name="Thomas B.C."/>
            <person name="Pan C."/>
            <person name="Northen T.R."/>
            <person name="Banfield J.F."/>
        </authorList>
    </citation>
    <scope>NUCLEOTIDE SEQUENCE [LARGE SCALE GENOMIC DNA]</scope>
    <source>
        <strain evidence="2">WS_2</strain>
    </source>
</reference>
<accession>A0A538SGT6</accession>
<evidence type="ECO:0000259" key="1">
    <source>
        <dbReference type="Pfam" id="PF24621"/>
    </source>
</evidence>
<dbReference type="Proteomes" id="UP000317716">
    <property type="component" value="Unassembled WGS sequence"/>
</dbReference>
<dbReference type="AlphaFoldDB" id="A0A538SGT6"/>
<sequence>LHGEAVAVGMRTAAALSVRCAGLSPNARERLDALLDRFRLPRRMPPTPVARLFACMERDKKADAHGVRWVLTPRVGHASVPRLIPRRLVRAALLEAGARG</sequence>
<organism evidence="2 3">
    <name type="scientific">Eiseniibacteriota bacterium</name>
    <dbReference type="NCBI Taxonomy" id="2212470"/>
    <lineage>
        <taxon>Bacteria</taxon>
        <taxon>Candidatus Eiseniibacteriota</taxon>
    </lineage>
</organism>
<proteinExistence type="predicted"/>
<dbReference type="EMBL" id="VBOS01000407">
    <property type="protein sequence ID" value="TMQ50581.1"/>
    <property type="molecule type" value="Genomic_DNA"/>
</dbReference>
<dbReference type="InterPro" id="IPR056179">
    <property type="entry name" value="DHQS_C"/>
</dbReference>
<evidence type="ECO:0000313" key="3">
    <source>
        <dbReference type="Proteomes" id="UP000317716"/>
    </source>
</evidence>
<dbReference type="Gene3D" id="1.20.1090.10">
    <property type="entry name" value="Dehydroquinate synthase-like - alpha domain"/>
    <property type="match status" value="1"/>
</dbReference>
<evidence type="ECO:0000313" key="2">
    <source>
        <dbReference type="EMBL" id="TMQ50581.1"/>
    </source>
</evidence>